<proteinExistence type="predicted"/>
<name>A0A2I0I3P3_PUNGR</name>
<dbReference type="EMBL" id="PGOL01004134">
    <property type="protein sequence ID" value="PKI38330.1"/>
    <property type="molecule type" value="Genomic_DNA"/>
</dbReference>
<evidence type="ECO:0000313" key="1">
    <source>
        <dbReference type="EMBL" id="PKI38330.1"/>
    </source>
</evidence>
<sequence>MEFLDPIKAAMEITRRQSAYERAWETRHFELSQSAKSGFSGLKFNSDALHARMGKHATASLMQGELDGFIKAAEIARDMNIQQFHLSSDAKDLIDII</sequence>
<evidence type="ECO:0000313" key="2">
    <source>
        <dbReference type="Proteomes" id="UP000233551"/>
    </source>
</evidence>
<comment type="caution">
    <text evidence="1">The sequence shown here is derived from an EMBL/GenBank/DDBJ whole genome shotgun (WGS) entry which is preliminary data.</text>
</comment>
<gene>
    <name evidence="1" type="ORF">CRG98_041288</name>
</gene>
<accession>A0A2I0I3P3</accession>
<keyword evidence="2" id="KW-1185">Reference proteome</keyword>
<dbReference type="Proteomes" id="UP000233551">
    <property type="component" value="Unassembled WGS sequence"/>
</dbReference>
<dbReference type="AlphaFoldDB" id="A0A2I0I3P3"/>
<reference evidence="1 2" key="1">
    <citation type="submission" date="2017-11" db="EMBL/GenBank/DDBJ databases">
        <title>De-novo sequencing of pomegranate (Punica granatum L.) genome.</title>
        <authorList>
            <person name="Akparov Z."/>
            <person name="Amiraslanov A."/>
            <person name="Hajiyeva S."/>
            <person name="Abbasov M."/>
            <person name="Kaur K."/>
            <person name="Hamwieh A."/>
            <person name="Solovyev V."/>
            <person name="Salamov A."/>
            <person name="Braich B."/>
            <person name="Kosarev P."/>
            <person name="Mahmoud A."/>
            <person name="Hajiyev E."/>
            <person name="Babayeva S."/>
            <person name="Izzatullayeva V."/>
            <person name="Mammadov A."/>
            <person name="Mammadov A."/>
            <person name="Sharifova S."/>
            <person name="Ojaghi J."/>
            <person name="Eynullazada K."/>
            <person name="Bayramov B."/>
            <person name="Abdulazimova A."/>
            <person name="Shahmuradov I."/>
        </authorList>
    </citation>
    <scope>NUCLEOTIDE SEQUENCE [LARGE SCALE GENOMIC DNA]</scope>
    <source>
        <strain evidence="2">cv. AG2017</strain>
        <tissue evidence="1">Leaf</tissue>
    </source>
</reference>
<protein>
    <submittedName>
        <fullName evidence="1">Uncharacterized protein</fullName>
    </submittedName>
</protein>
<organism evidence="1 2">
    <name type="scientific">Punica granatum</name>
    <name type="common">Pomegranate</name>
    <dbReference type="NCBI Taxonomy" id="22663"/>
    <lineage>
        <taxon>Eukaryota</taxon>
        <taxon>Viridiplantae</taxon>
        <taxon>Streptophyta</taxon>
        <taxon>Embryophyta</taxon>
        <taxon>Tracheophyta</taxon>
        <taxon>Spermatophyta</taxon>
        <taxon>Magnoliopsida</taxon>
        <taxon>eudicotyledons</taxon>
        <taxon>Gunneridae</taxon>
        <taxon>Pentapetalae</taxon>
        <taxon>rosids</taxon>
        <taxon>malvids</taxon>
        <taxon>Myrtales</taxon>
        <taxon>Lythraceae</taxon>
        <taxon>Punica</taxon>
    </lineage>
</organism>